<evidence type="ECO:0000256" key="6">
    <source>
        <dbReference type="SAM" id="MobiDB-lite"/>
    </source>
</evidence>
<evidence type="ECO:0000259" key="7">
    <source>
        <dbReference type="PROSITE" id="PS50268"/>
    </source>
</evidence>
<keyword evidence="3 5" id="KW-0106">Calcium</keyword>
<proteinExistence type="predicted"/>
<dbReference type="PROSITE" id="PS50268">
    <property type="entry name" value="CADHERIN_2"/>
    <property type="match status" value="1"/>
</dbReference>
<accession>A0A9Q1IED3</accession>
<dbReference type="PANTHER" id="PTHR24027">
    <property type="entry name" value="CADHERIN-23"/>
    <property type="match status" value="1"/>
</dbReference>
<comment type="subcellular location">
    <subcellularLocation>
        <location evidence="1">Membrane</location>
    </subcellularLocation>
</comment>
<dbReference type="GO" id="GO:0000902">
    <property type="term" value="P:cell morphogenesis"/>
    <property type="evidence" value="ECO:0007669"/>
    <property type="project" value="TreeGrafter"/>
</dbReference>
<dbReference type="InterPro" id="IPR015919">
    <property type="entry name" value="Cadherin-like_sf"/>
</dbReference>
<feature type="region of interest" description="Disordered" evidence="6">
    <location>
        <begin position="96"/>
        <end position="116"/>
    </location>
</feature>
<evidence type="ECO:0000256" key="5">
    <source>
        <dbReference type="PROSITE-ProRule" id="PRU00043"/>
    </source>
</evidence>
<dbReference type="SUPFAM" id="SSF49313">
    <property type="entry name" value="Cadherin-like"/>
    <property type="match status" value="1"/>
</dbReference>
<dbReference type="InterPro" id="IPR002126">
    <property type="entry name" value="Cadherin-like_dom"/>
</dbReference>
<evidence type="ECO:0000313" key="9">
    <source>
        <dbReference type="Proteomes" id="UP001152622"/>
    </source>
</evidence>
<evidence type="ECO:0000256" key="3">
    <source>
        <dbReference type="ARBA" id="ARBA00022837"/>
    </source>
</evidence>
<dbReference type="GO" id="GO:0045296">
    <property type="term" value="F:cadherin binding"/>
    <property type="evidence" value="ECO:0007669"/>
    <property type="project" value="TreeGrafter"/>
</dbReference>
<name>A0A9Q1IED3_SYNKA</name>
<evidence type="ECO:0000256" key="4">
    <source>
        <dbReference type="ARBA" id="ARBA00023136"/>
    </source>
</evidence>
<dbReference type="GO" id="GO:0005912">
    <property type="term" value="C:adherens junction"/>
    <property type="evidence" value="ECO:0007669"/>
    <property type="project" value="TreeGrafter"/>
</dbReference>
<dbReference type="CDD" id="cd11304">
    <property type="entry name" value="Cadherin_repeat"/>
    <property type="match status" value="1"/>
</dbReference>
<dbReference type="GO" id="GO:0034332">
    <property type="term" value="P:adherens junction organization"/>
    <property type="evidence" value="ECO:0007669"/>
    <property type="project" value="TreeGrafter"/>
</dbReference>
<dbReference type="PANTHER" id="PTHR24027:SF272">
    <property type="entry name" value="CADHERIN-24"/>
    <property type="match status" value="1"/>
</dbReference>
<dbReference type="GO" id="GO:0005509">
    <property type="term" value="F:calcium ion binding"/>
    <property type="evidence" value="ECO:0007669"/>
    <property type="project" value="UniProtKB-UniRule"/>
</dbReference>
<feature type="domain" description="Cadherin" evidence="7">
    <location>
        <begin position="49"/>
        <end position="101"/>
    </location>
</feature>
<keyword evidence="9" id="KW-1185">Reference proteome</keyword>
<comment type="caution">
    <text evidence="8">The sequence shown here is derived from an EMBL/GenBank/DDBJ whole genome shotgun (WGS) entry which is preliminary data.</text>
</comment>
<dbReference type="GO" id="GO:0008013">
    <property type="term" value="F:beta-catenin binding"/>
    <property type="evidence" value="ECO:0007669"/>
    <property type="project" value="TreeGrafter"/>
</dbReference>
<dbReference type="Proteomes" id="UP001152622">
    <property type="component" value="Chromosome 19"/>
</dbReference>
<dbReference type="AlphaFoldDB" id="A0A9Q1IED3"/>
<dbReference type="GO" id="GO:0016342">
    <property type="term" value="C:catenin complex"/>
    <property type="evidence" value="ECO:0007669"/>
    <property type="project" value="TreeGrafter"/>
</dbReference>
<reference evidence="8" key="1">
    <citation type="journal article" date="2023" name="Science">
        <title>Genome structures resolve the early diversification of teleost fishes.</title>
        <authorList>
            <person name="Parey E."/>
            <person name="Louis A."/>
            <person name="Montfort J."/>
            <person name="Bouchez O."/>
            <person name="Roques C."/>
            <person name="Iampietro C."/>
            <person name="Lluch J."/>
            <person name="Castinel A."/>
            <person name="Donnadieu C."/>
            <person name="Desvignes T."/>
            <person name="Floi Bucao C."/>
            <person name="Jouanno E."/>
            <person name="Wen M."/>
            <person name="Mejri S."/>
            <person name="Dirks R."/>
            <person name="Jansen H."/>
            <person name="Henkel C."/>
            <person name="Chen W.J."/>
            <person name="Zahm M."/>
            <person name="Cabau C."/>
            <person name="Klopp C."/>
            <person name="Thompson A.W."/>
            <person name="Robinson-Rechavi M."/>
            <person name="Braasch I."/>
            <person name="Lecointre G."/>
            <person name="Bobe J."/>
            <person name="Postlethwait J.H."/>
            <person name="Berthelot C."/>
            <person name="Roest Crollius H."/>
            <person name="Guiguen Y."/>
        </authorList>
    </citation>
    <scope>NUCLEOTIDE SEQUENCE</scope>
    <source>
        <strain evidence="8">WJC10195</strain>
    </source>
</reference>
<dbReference type="GO" id="GO:0016339">
    <property type="term" value="P:calcium-dependent cell-cell adhesion via plasma membrane cell adhesion molecules"/>
    <property type="evidence" value="ECO:0007669"/>
    <property type="project" value="TreeGrafter"/>
</dbReference>
<gene>
    <name evidence="8" type="ORF">SKAU_G00377590</name>
</gene>
<keyword evidence="4" id="KW-0472">Membrane</keyword>
<dbReference type="EMBL" id="JAINUF010000019">
    <property type="protein sequence ID" value="KAJ8336539.1"/>
    <property type="molecule type" value="Genomic_DNA"/>
</dbReference>
<sequence>MQSYPGIVTRFVLQHRPHVLIIIYGGQRLFSTGCNMSSQRVDAKVVLLGTSIIQVTATDADDPTYGNSARLVYTLMQGQQFFSVDPQTGILRTAVPDMDREDPGSAPGRSAGQRTWEATWAACQGQPPSP</sequence>
<protein>
    <recommendedName>
        <fullName evidence="7">Cadherin domain-containing protein</fullName>
    </recommendedName>
</protein>
<evidence type="ECO:0000256" key="1">
    <source>
        <dbReference type="ARBA" id="ARBA00004370"/>
    </source>
</evidence>
<organism evidence="8 9">
    <name type="scientific">Synaphobranchus kaupii</name>
    <name type="common">Kaup's arrowtooth eel</name>
    <dbReference type="NCBI Taxonomy" id="118154"/>
    <lineage>
        <taxon>Eukaryota</taxon>
        <taxon>Metazoa</taxon>
        <taxon>Chordata</taxon>
        <taxon>Craniata</taxon>
        <taxon>Vertebrata</taxon>
        <taxon>Euteleostomi</taxon>
        <taxon>Actinopterygii</taxon>
        <taxon>Neopterygii</taxon>
        <taxon>Teleostei</taxon>
        <taxon>Anguilliformes</taxon>
        <taxon>Synaphobranchidae</taxon>
        <taxon>Synaphobranchus</taxon>
    </lineage>
</organism>
<dbReference type="OrthoDB" id="6250271at2759"/>
<dbReference type="GO" id="GO:0007043">
    <property type="term" value="P:cell-cell junction assembly"/>
    <property type="evidence" value="ECO:0007669"/>
    <property type="project" value="TreeGrafter"/>
</dbReference>
<dbReference type="GO" id="GO:0016477">
    <property type="term" value="P:cell migration"/>
    <property type="evidence" value="ECO:0007669"/>
    <property type="project" value="TreeGrafter"/>
</dbReference>
<keyword evidence="2" id="KW-0677">Repeat</keyword>
<evidence type="ECO:0000313" key="8">
    <source>
        <dbReference type="EMBL" id="KAJ8336539.1"/>
    </source>
</evidence>
<evidence type="ECO:0000256" key="2">
    <source>
        <dbReference type="ARBA" id="ARBA00022737"/>
    </source>
</evidence>
<dbReference type="GO" id="GO:0044331">
    <property type="term" value="P:cell-cell adhesion mediated by cadherin"/>
    <property type="evidence" value="ECO:0007669"/>
    <property type="project" value="TreeGrafter"/>
</dbReference>
<dbReference type="GO" id="GO:0007156">
    <property type="term" value="P:homophilic cell adhesion via plasma membrane adhesion molecules"/>
    <property type="evidence" value="ECO:0007669"/>
    <property type="project" value="InterPro"/>
</dbReference>
<dbReference type="Gene3D" id="2.60.40.60">
    <property type="entry name" value="Cadherins"/>
    <property type="match status" value="1"/>
</dbReference>
<dbReference type="InterPro" id="IPR039808">
    <property type="entry name" value="Cadherin"/>
</dbReference>
<dbReference type="Pfam" id="PF00028">
    <property type="entry name" value="Cadherin"/>
    <property type="match status" value="1"/>
</dbReference>